<evidence type="ECO:0000313" key="2">
    <source>
        <dbReference type="Proteomes" id="UP000320333"/>
    </source>
</evidence>
<proteinExistence type="predicted"/>
<sequence>MTQYERSRLDALSKCVASGLQGRMIWNDTVLYILKLRTFHAKTVAPSFHGW</sequence>
<dbReference type="AlphaFoldDB" id="A0A507FD43"/>
<name>A0A507FD43_9FUNG</name>
<dbReference type="Proteomes" id="UP000320333">
    <property type="component" value="Unassembled WGS sequence"/>
</dbReference>
<keyword evidence="2" id="KW-1185">Reference proteome</keyword>
<reference evidence="1 2" key="1">
    <citation type="journal article" date="2019" name="Sci. Rep.">
        <title>Comparative genomics of chytrid fungi reveal insights into the obligate biotrophic and pathogenic lifestyle of Synchytrium endobioticum.</title>
        <authorList>
            <person name="van de Vossenberg B.T.L.H."/>
            <person name="Warris S."/>
            <person name="Nguyen H.D.T."/>
            <person name="van Gent-Pelzer M.P.E."/>
            <person name="Joly D.L."/>
            <person name="van de Geest H.C."/>
            <person name="Bonants P.J.M."/>
            <person name="Smith D.S."/>
            <person name="Levesque C.A."/>
            <person name="van der Lee T.A.J."/>
        </authorList>
    </citation>
    <scope>NUCLEOTIDE SEQUENCE [LARGE SCALE GENOMIC DNA]</scope>
    <source>
        <strain evidence="1 2">CBS 675.73</strain>
    </source>
</reference>
<protein>
    <submittedName>
        <fullName evidence="1">Uncharacterized protein</fullName>
    </submittedName>
</protein>
<dbReference type="EMBL" id="QEAP01000202">
    <property type="protein sequence ID" value="TPX73196.1"/>
    <property type="molecule type" value="Genomic_DNA"/>
</dbReference>
<organism evidence="1 2">
    <name type="scientific">Chytriomyces confervae</name>
    <dbReference type="NCBI Taxonomy" id="246404"/>
    <lineage>
        <taxon>Eukaryota</taxon>
        <taxon>Fungi</taxon>
        <taxon>Fungi incertae sedis</taxon>
        <taxon>Chytridiomycota</taxon>
        <taxon>Chytridiomycota incertae sedis</taxon>
        <taxon>Chytridiomycetes</taxon>
        <taxon>Chytridiales</taxon>
        <taxon>Chytriomycetaceae</taxon>
        <taxon>Chytriomyces</taxon>
    </lineage>
</organism>
<evidence type="ECO:0000313" key="1">
    <source>
        <dbReference type="EMBL" id="TPX73196.1"/>
    </source>
</evidence>
<gene>
    <name evidence="1" type="ORF">CcCBS67573_g05531</name>
</gene>
<comment type="caution">
    <text evidence="1">The sequence shown here is derived from an EMBL/GenBank/DDBJ whole genome shotgun (WGS) entry which is preliminary data.</text>
</comment>
<accession>A0A507FD43</accession>